<dbReference type="Pfam" id="PF00487">
    <property type="entry name" value="FA_desaturase"/>
    <property type="match status" value="1"/>
</dbReference>
<evidence type="ECO:0000313" key="3">
    <source>
        <dbReference type="EMBL" id="RIV22642.1"/>
    </source>
</evidence>
<feature type="transmembrane region" description="Helical" evidence="1">
    <location>
        <begin position="154"/>
        <end position="173"/>
    </location>
</feature>
<feature type="transmembrane region" description="Helical" evidence="1">
    <location>
        <begin position="185"/>
        <end position="218"/>
    </location>
</feature>
<evidence type="ECO:0000313" key="4">
    <source>
        <dbReference type="Proteomes" id="UP000283523"/>
    </source>
</evidence>
<feature type="transmembrane region" description="Helical" evidence="1">
    <location>
        <begin position="62"/>
        <end position="79"/>
    </location>
</feature>
<comment type="caution">
    <text evidence="3">The sequence shown here is derived from an EMBL/GenBank/DDBJ whole genome shotgun (WGS) entry which is preliminary data.</text>
</comment>
<dbReference type="InterPro" id="IPR005804">
    <property type="entry name" value="FA_desaturase_dom"/>
</dbReference>
<dbReference type="RefSeq" id="WP_119668825.1">
    <property type="nucleotide sequence ID" value="NZ_QXED01000004.1"/>
</dbReference>
<accession>A0A418M975</accession>
<organism evidence="3 4">
    <name type="scientific">Fibrisoma montanum</name>
    <dbReference type="NCBI Taxonomy" id="2305895"/>
    <lineage>
        <taxon>Bacteria</taxon>
        <taxon>Pseudomonadati</taxon>
        <taxon>Bacteroidota</taxon>
        <taxon>Cytophagia</taxon>
        <taxon>Cytophagales</taxon>
        <taxon>Spirosomataceae</taxon>
        <taxon>Fibrisoma</taxon>
    </lineage>
</organism>
<dbReference type="AlphaFoldDB" id="A0A418M975"/>
<keyword evidence="1" id="KW-0812">Transmembrane</keyword>
<feature type="transmembrane region" description="Helical" evidence="1">
    <location>
        <begin position="100"/>
        <end position="116"/>
    </location>
</feature>
<dbReference type="PANTHER" id="PTHR36459:SF1">
    <property type="entry name" value="FATTY ACID DESATURASE DOMAIN-CONTAINING PROTEIN-RELATED"/>
    <property type="match status" value="1"/>
</dbReference>
<dbReference type="GO" id="GO:0006629">
    <property type="term" value="P:lipid metabolic process"/>
    <property type="evidence" value="ECO:0007669"/>
    <property type="project" value="InterPro"/>
</dbReference>
<name>A0A418M975_9BACT</name>
<keyword evidence="1" id="KW-0472">Membrane</keyword>
<proteinExistence type="predicted"/>
<keyword evidence="4" id="KW-1185">Reference proteome</keyword>
<protein>
    <submittedName>
        <fullName evidence="3">Fatty acid desaturase</fullName>
    </submittedName>
</protein>
<evidence type="ECO:0000259" key="2">
    <source>
        <dbReference type="Pfam" id="PF00487"/>
    </source>
</evidence>
<reference evidence="3 4" key="1">
    <citation type="submission" date="2018-08" db="EMBL/GenBank/DDBJ databases">
        <title>Fibrisoma montanum sp. nov., isolated from Danxia mountain soil.</title>
        <authorList>
            <person name="Huang Y."/>
        </authorList>
    </citation>
    <scope>NUCLEOTIDE SEQUENCE [LARGE SCALE GENOMIC DNA]</scope>
    <source>
        <strain evidence="3 4">HYT19</strain>
    </source>
</reference>
<dbReference type="PANTHER" id="PTHR36459">
    <property type="entry name" value="ORF"/>
    <property type="match status" value="1"/>
</dbReference>
<feature type="domain" description="Fatty acid desaturase" evidence="2">
    <location>
        <begin position="64"/>
        <end position="281"/>
    </location>
</feature>
<dbReference type="OrthoDB" id="634389at2"/>
<gene>
    <name evidence="3" type="ORF">DYU11_16680</name>
</gene>
<dbReference type="EMBL" id="QXED01000004">
    <property type="protein sequence ID" value="RIV22642.1"/>
    <property type="molecule type" value="Genomic_DNA"/>
</dbReference>
<keyword evidence="1" id="KW-1133">Transmembrane helix</keyword>
<sequence length="357" mass="41845">MKALGTIQDPTFVERPYNRLDRFFLQFIKDERDLPFVYLTLRITVSVIPLSVLLFMPFVTGWLWWGIALLHIYITTFTFKGPFGLMLHCTSHRPFFKPEYKWMNYYLPWIVAPFFGQTPETYFSHHIGMHHPENNLEDDDSSTMAYQRDSLRSFLHYFSAFLFFGMIDLTNYLRKKNRMKLAYRAIAGEALFIIGCIALCFVNWPATVIVFILPFLVYRMVAMLGNWTQHAFVDADDPGNAYKNSITCINVKYNRKCWNDGYHISHHVRPAMHWTEHPTFFLKTIDKYVQNQAIIFDGLDFLQVFVLLMRKRYDKLAAHVVNVNGAFRDEAEVIAVMRHRTKRLPIAEPVPTAIAVA</sequence>
<feature type="transmembrane region" description="Helical" evidence="1">
    <location>
        <begin position="36"/>
        <end position="56"/>
    </location>
</feature>
<evidence type="ECO:0000256" key="1">
    <source>
        <dbReference type="SAM" id="Phobius"/>
    </source>
</evidence>
<dbReference type="Proteomes" id="UP000283523">
    <property type="component" value="Unassembled WGS sequence"/>
</dbReference>